<feature type="compositionally biased region" description="Low complexity" evidence="1">
    <location>
        <begin position="407"/>
        <end position="416"/>
    </location>
</feature>
<sequence>MRYVFEHCDLSRYAASGSGASALLSARLRELEALLQAWIVQRSKGAMQHRATAPANDQAARSCRRLQAADSSGSYENPRRLPLRWAHLTVEELDSDDGLRHLRDSAAPPQRIDSYLAAWSARKQAANEALFATFPFLATLPCGYALTEVGFTNDAEFQHYMRGGAYQESVHVQQQMRDVVDKLARTKAAAAEGRQATRYADRVRATVETTRDAAGPATGSTERQSGGDDRAPLQNAQALAEYPEDPQLLDAILAARVKRTNRFLDKRQRLSFVAQSKQESERLIKRMMVRMKKECTSDIPMGMEDVETLRFFFDGVDVDHFGVLDRTDTTDFIMLTLGEEKRMSRTDVERLLFPDVPRGAVLPTLVDFSDFSKFYKKVALQELLKQDSTFDKKVATRATTVPDAGAETSRTITITPRRPEPPSTSPRTGSDRRGRLNTVSSGVLPVRAFAATSSSAAASEAGTVAASANTPRRIGLRRPSSEPHPHHEGSGILHTLQHRHGSAYTPPTSARDRVRVPEGGAVASTDRWFEYGRPSSGHVSAPAGTPPQAEK</sequence>
<feature type="region of interest" description="Disordered" evidence="1">
    <location>
        <begin position="454"/>
        <end position="551"/>
    </location>
</feature>
<name>E9BC91_LEIDO</name>
<feature type="compositionally biased region" description="Low complexity" evidence="1">
    <location>
        <begin position="454"/>
        <end position="468"/>
    </location>
</feature>
<evidence type="ECO:0000256" key="1">
    <source>
        <dbReference type="SAM" id="MobiDB-lite"/>
    </source>
</evidence>
<dbReference type="EMBL" id="FR799602">
    <property type="protein sequence ID" value="CBZ32867.1"/>
    <property type="molecule type" value="Genomic_DNA"/>
</dbReference>
<evidence type="ECO:0000313" key="2">
    <source>
        <dbReference type="EMBL" id="CBZ32867.1"/>
    </source>
</evidence>
<dbReference type="OMA" id="PQRIDSY"/>
<reference evidence="2 3" key="1">
    <citation type="journal article" date="2011" name="Genome Res.">
        <title>Whole genome sequencing of multiple Leishmania donovani clinical isolates provides insights into population structure and mechanisms of drug resistance.</title>
        <authorList>
            <person name="Downing T."/>
            <person name="Imamura H."/>
            <person name="Decuypere S."/>
            <person name="Clark T.G."/>
            <person name="Coombs G.H."/>
            <person name="Cotton J.A."/>
            <person name="Hilley J.D."/>
            <person name="de Doncker S."/>
            <person name="Maes I."/>
            <person name="Mottram J.C."/>
            <person name="Quail M.A."/>
            <person name="Rijal S."/>
            <person name="Sanders M."/>
            <person name="Schonian G."/>
            <person name="Stark O."/>
            <person name="Sundar S."/>
            <person name="Vanaerschot M."/>
            <person name="Hertz-Fowler C."/>
            <person name="Dujardin J.C."/>
            <person name="Berriman M."/>
        </authorList>
    </citation>
    <scope>NUCLEOTIDE SEQUENCE [LARGE SCALE GENOMIC DNA]</scope>
    <source>
        <strain evidence="2 3">BPK282A1</strain>
    </source>
</reference>
<proteinExistence type="predicted"/>
<feature type="region of interest" description="Disordered" evidence="1">
    <location>
        <begin position="401"/>
        <end position="440"/>
    </location>
</feature>
<dbReference type="RefSeq" id="XP_003859575.1">
    <property type="nucleotide sequence ID" value="XM_003859527.1"/>
</dbReference>
<organism evidence="2 3">
    <name type="scientific">Leishmania donovani</name>
    <dbReference type="NCBI Taxonomy" id="5661"/>
    <lineage>
        <taxon>Eukaryota</taxon>
        <taxon>Discoba</taxon>
        <taxon>Euglenozoa</taxon>
        <taxon>Kinetoplastea</taxon>
        <taxon>Metakinetoplastina</taxon>
        <taxon>Trypanosomatida</taxon>
        <taxon>Trypanosomatidae</taxon>
        <taxon>Leishmaniinae</taxon>
        <taxon>Leishmania</taxon>
    </lineage>
</organism>
<feature type="region of interest" description="Disordered" evidence="1">
    <location>
        <begin position="207"/>
        <end position="231"/>
    </location>
</feature>
<evidence type="ECO:0008006" key="4">
    <source>
        <dbReference type="Google" id="ProtNLM"/>
    </source>
</evidence>
<dbReference type="GeneID" id="13392925"/>
<dbReference type="KEGG" id="ldo:LDBPK_150500"/>
<gene>
    <name evidence="2" type="ORF">LDBPK_150500</name>
</gene>
<dbReference type="VEuPathDB" id="TriTrypDB:LdBPK_150500.1"/>
<dbReference type="Proteomes" id="UP000008980">
    <property type="component" value="Chromosome 15"/>
</dbReference>
<accession>E9BC91</accession>
<evidence type="ECO:0000313" key="3">
    <source>
        <dbReference type="Proteomes" id="UP000008980"/>
    </source>
</evidence>
<reference evidence="3" key="2">
    <citation type="submission" date="2011-02" db="EMBL/GenBank/DDBJ databases">
        <title>Whole genome sequencing of Leishmania donovani clinical lines reveals dynamic variation related to drug resistance.</title>
        <authorList>
            <person name="Downing T."/>
            <person name="Imamura H."/>
            <person name="Sanders M."/>
            <person name="Decuypere S."/>
            <person name="Hertz-Fowler C."/>
            <person name="Clark T.G."/>
            <person name="Rijal S."/>
            <person name="Sundar S."/>
            <person name="Quail M.A."/>
            <person name="De Doncker S."/>
            <person name="Maes I."/>
            <person name="Vanaerschot M."/>
            <person name="Stark O."/>
            <person name="Schonian G."/>
            <person name="Dujardin J.C."/>
            <person name="Berriman M."/>
        </authorList>
    </citation>
    <scope>NUCLEOTIDE SEQUENCE [LARGE SCALE GENOMIC DNA]</scope>
    <source>
        <strain evidence="3">BPK282A1</strain>
    </source>
</reference>
<dbReference type="AlphaFoldDB" id="E9BC91"/>
<feature type="compositionally biased region" description="Basic and acidic residues" evidence="1">
    <location>
        <begin position="479"/>
        <end position="489"/>
    </location>
</feature>
<protein>
    <recommendedName>
        <fullName evidence="4">EF-hand domain-containing protein</fullName>
    </recommendedName>
</protein>